<evidence type="ECO:0000313" key="3">
    <source>
        <dbReference type="Proteomes" id="UP000735302"/>
    </source>
</evidence>
<comment type="caution">
    <text evidence="2">The sequence shown here is derived from an EMBL/GenBank/DDBJ whole genome shotgun (WGS) entry which is preliminary data.</text>
</comment>
<feature type="compositionally biased region" description="Polar residues" evidence="1">
    <location>
        <begin position="816"/>
        <end position="835"/>
    </location>
</feature>
<feature type="compositionally biased region" description="Polar residues" evidence="1">
    <location>
        <begin position="211"/>
        <end position="230"/>
    </location>
</feature>
<feature type="compositionally biased region" description="Low complexity" evidence="1">
    <location>
        <begin position="102"/>
        <end position="118"/>
    </location>
</feature>
<evidence type="ECO:0000256" key="1">
    <source>
        <dbReference type="SAM" id="MobiDB-lite"/>
    </source>
</evidence>
<feature type="region of interest" description="Disordered" evidence="1">
    <location>
        <begin position="208"/>
        <end position="234"/>
    </location>
</feature>
<feature type="region of interest" description="Disordered" evidence="1">
    <location>
        <begin position="1215"/>
        <end position="1263"/>
    </location>
</feature>
<keyword evidence="3" id="KW-1185">Reference proteome</keyword>
<feature type="region of interest" description="Disordered" evidence="1">
    <location>
        <begin position="87"/>
        <end position="188"/>
    </location>
</feature>
<feature type="compositionally biased region" description="Basic and acidic residues" evidence="1">
    <location>
        <begin position="694"/>
        <end position="711"/>
    </location>
</feature>
<feature type="compositionally biased region" description="Basic and acidic residues" evidence="1">
    <location>
        <begin position="918"/>
        <end position="928"/>
    </location>
</feature>
<accession>A0AAV4D259</accession>
<name>A0AAV4D259_9GAST</name>
<feature type="compositionally biased region" description="Polar residues" evidence="1">
    <location>
        <begin position="790"/>
        <end position="809"/>
    </location>
</feature>
<feature type="compositionally biased region" description="Basic and acidic residues" evidence="1">
    <location>
        <begin position="1215"/>
        <end position="1231"/>
    </location>
</feature>
<feature type="compositionally biased region" description="Polar residues" evidence="1">
    <location>
        <begin position="985"/>
        <end position="995"/>
    </location>
</feature>
<feature type="region of interest" description="Disordered" evidence="1">
    <location>
        <begin position="413"/>
        <end position="443"/>
    </location>
</feature>
<proteinExistence type="predicted"/>
<reference evidence="2 3" key="1">
    <citation type="journal article" date="2021" name="Elife">
        <title>Chloroplast acquisition without the gene transfer in kleptoplastic sea slugs, Plakobranchus ocellatus.</title>
        <authorList>
            <person name="Maeda T."/>
            <person name="Takahashi S."/>
            <person name="Yoshida T."/>
            <person name="Shimamura S."/>
            <person name="Takaki Y."/>
            <person name="Nagai Y."/>
            <person name="Toyoda A."/>
            <person name="Suzuki Y."/>
            <person name="Arimoto A."/>
            <person name="Ishii H."/>
            <person name="Satoh N."/>
            <person name="Nishiyama T."/>
            <person name="Hasebe M."/>
            <person name="Maruyama T."/>
            <person name="Minagawa J."/>
            <person name="Obokata J."/>
            <person name="Shigenobu S."/>
        </authorList>
    </citation>
    <scope>NUCLEOTIDE SEQUENCE [LARGE SCALE GENOMIC DNA]</scope>
</reference>
<feature type="compositionally biased region" description="Basic and acidic residues" evidence="1">
    <location>
        <begin position="175"/>
        <end position="187"/>
    </location>
</feature>
<feature type="compositionally biased region" description="Acidic residues" evidence="1">
    <location>
        <begin position="1065"/>
        <end position="1077"/>
    </location>
</feature>
<organism evidence="2 3">
    <name type="scientific">Plakobranchus ocellatus</name>
    <dbReference type="NCBI Taxonomy" id="259542"/>
    <lineage>
        <taxon>Eukaryota</taxon>
        <taxon>Metazoa</taxon>
        <taxon>Spiralia</taxon>
        <taxon>Lophotrochozoa</taxon>
        <taxon>Mollusca</taxon>
        <taxon>Gastropoda</taxon>
        <taxon>Heterobranchia</taxon>
        <taxon>Euthyneura</taxon>
        <taxon>Panpulmonata</taxon>
        <taxon>Sacoglossa</taxon>
        <taxon>Placobranchoidea</taxon>
        <taxon>Plakobranchidae</taxon>
        <taxon>Plakobranchus</taxon>
    </lineage>
</organism>
<feature type="region of interest" description="Disordered" evidence="1">
    <location>
        <begin position="549"/>
        <end position="586"/>
    </location>
</feature>
<feature type="region of interest" description="Disordered" evidence="1">
    <location>
        <begin position="1124"/>
        <end position="1197"/>
    </location>
</feature>
<sequence length="1263" mass="138974">MELPQKHGGFNLPLDEDTVPQDPLTLIIIGTIGISVLVLTASICLWCSQSSSNDRRLDSYSSVKDTVQLEDLLSKPVLADPESVFSEPSIRGYRNNSDSNKSPSAVSDVQSSSYSYSPRETENFKYPGRARNISSTDDGKPASELGSSAPVTREDRSTTLASNDTCLDNTPATESAERKDESVKIDIELASPPAKTNLTKVKPLPKVRSSALETPSFNQSNNRNTPQRSNDMIDKPIKHDKVLSNESEACSQISATDDSCKDQACSKVKTDSNILDQDFTNDKKTAHESASTFNKKVKNSEQEIDTKENNERYEDKEDLIDAGRAESANDKTKEVPLKNMAISNVPNLHAFIADPNVPRFREKILKSCQPGSQDSILCPGRCSFSHEAGHTANGSTKITSPLINMSPILERKVSDSNSISPAASPKPTDSPKILRIREKNSNEDQLVDSDIRNHQPFMRQKSNANKSVEKMPFQIEAKVDGTDPKIPTSNIHANVMESKANVEDSNPDLNESVVFRRSFSQETTESKLRGSNIKTFSLNLQIDFHFGNSELSETPLDDKKTFSPSGHRSHARKNPQVKSKESSEVRIQGTVCPDLNKDNMTSLKYNNKLSANSDMNNKEKILEKCFAEKASANLTGKDRKRRSEPVLMDKCNNDFEVPSVSLRRSSPVSPRFRHLHLHHRRQERGRRGCSVGERLGHEDLSRTEGIDKKNVADMGIEQKRRRIQNDESCEGTQELTSETSKSKESSEESMGSLTGPSKSTSDENRSCIDKSLQTKTDHTKLNQVEVATKTRPSLTTPRSTEIMATSTTHVAEIGDTNETSQSPQPLTGSSDTSRGISHERKKSQPTDVTAQIKNAPKVDLRTANPSRSMTREKAACSDSQTPCSKSEAVVDTAAKDVSASGSHQRQIDHTIKSQGRSDVPDNKPDIFKPKPAPRGGTKVKDEPQPELTKPQKSTPTARPRQSKPLDVDVTPVSRYSHTTSDKQASHGATQASTDKAPSVPALVVEDTNAKNQAGSSRAEESPSPVDDTSEPLLRGKGKQNNGTKDKESCNKNNRKKEEPAPVIEVSDDSDYDNPWDTLDDAVQRASIRYNRRPSRIAAGADTKTLLLKSAEDLGRLMEEADKRRKLRQAAAKSTCPDEDLLSPESAKPTNIPFRRFSPLRHTVKGLISQPPSSTKSNEDLAQISPVTSGSGAQAKGGLSRFQKNYSLHYKHAYRESGPEDELVHYRPKEGRAPATSSPAQRPKSLTAKELAKTLSPGTKKRKN</sequence>
<feature type="compositionally biased region" description="Basic and acidic residues" evidence="1">
    <location>
        <begin position="1043"/>
        <end position="1059"/>
    </location>
</feature>
<feature type="compositionally biased region" description="Polar residues" evidence="1">
    <location>
        <begin position="158"/>
        <end position="173"/>
    </location>
</feature>
<dbReference type="AlphaFoldDB" id="A0AAV4D259"/>
<feature type="region of interest" description="Disordered" evidence="1">
    <location>
        <begin position="677"/>
        <end position="1077"/>
    </location>
</feature>
<evidence type="ECO:0000313" key="2">
    <source>
        <dbReference type="EMBL" id="GFO38238.1"/>
    </source>
</evidence>
<gene>
    <name evidence="2" type="ORF">PoB_006474300</name>
</gene>
<dbReference type="Proteomes" id="UP000735302">
    <property type="component" value="Unassembled WGS sequence"/>
</dbReference>
<dbReference type="EMBL" id="BLXT01007309">
    <property type="protein sequence ID" value="GFO38238.1"/>
    <property type="molecule type" value="Genomic_DNA"/>
</dbReference>
<protein>
    <submittedName>
        <fullName evidence="2">Uncharacterized protein</fullName>
    </submittedName>
</protein>